<protein>
    <submittedName>
        <fullName evidence="1">DUF72 domain-containing protein</fullName>
    </submittedName>
</protein>
<dbReference type="PANTHER" id="PTHR30348:SF9">
    <property type="entry name" value="UPF0759 PROTEIN YECE"/>
    <property type="match status" value="1"/>
</dbReference>
<dbReference type="Proteomes" id="UP000279275">
    <property type="component" value="Unassembled WGS sequence"/>
</dbReference>
<sequence>MRLAVGCAMFTHPAWQDWQPGREKLRAYAQRCTAVEGNTTFYAVPSVKTTAAWAAQTPEDFRFAVKIHRTVTHDKRLTGVETEMREFLAAVEPLGSRVHPLWVQLPPSFGPSELAVLGSFLRRLPRDYPKAVEVRHPAFFENPRAAAALVATLDSAGAEWLTFDTTVLFEAAPGSAAEREASAKKPRVPRLVTALTDHPVVRYHGRDAPEPTIAGWQPWIATVVEWLREGRSPTVFLHTPDNASSLDLARRFHEAVRAEVPELDPLPEPAGTEPFTLF</sequence>
<dbReference type="InterPro" id="IPR002763">
    <property type="entry name" value="DUF72"/>
</dbReference>
<dbReference type="PANTHER" id="PTHR30348">
    <property type="entry name" value="UNCHARACTERIZED PROTEIN YECE"/>
    <property type="match status" value="1"/>
</dbReference>
<dbReference type="Gene3D" id="3.20.20.410">
    <property type="entry name" value="Protein of unknown function UPF0759"/>
    <property type="match status" value="1"/>
</dbReference>
<proteinExistence type="predicted"/>
<dbReference type="OrthoDB" id="9780310at2"/>
<dbReference type="Pfam" id="PF01904">
    <property type="entry name" value="DUF72"/>
    <property type="match status" value="1"/>
</dbReference>
<dbReference type="SUPFAM" id="SSF117396">
    <property type="entry name" value="TM1631-like"/>
    <property type="match status" value="1"/>
</dbReference>
<dbReference type="InterPro" id="IPR036520">
    <property type="entry name" value="UPF0759_sf"/>
</dbReference>
<comment type="caution">
    <text evidence="1">The sequence shown here is derived from an EMBL/GenBank/DDBJ whole genome shotgun (WGS) entry which is preliminary data.</text>
</comment>
<accession>A0A3M2LK92</accession>
<dbReference type="RefSeq" id="WP_122186152.1">
    <property type="nucleotide sequence ID" value="NZ_RFFH01000001.1"/>
</dbReference>
<reference evidence="1 2" key="1">
    <citation type="submission" date="2018-10" db="EMBL/GenBank/DDBJ databases">
        <title>Isolation from cow dung.</title>
        <authorList>
            <person name="Ling L."/>
        </authorList>
    </citation>
    <scope>NUCLEOTIDE SEQUENCE [LARGE SCALE GENOMIC DNA]</scope>
    <source>
        <strain evidence="1 2">NEAU-LL90</strain>
    </source>
</reference>
<dbReference type="EMBL" id="RFFH01000001">
    <property type="protein sequence ID" value="RMI35178.1"/>
    <property type="molecule type" value="Genomic_DNA"/>
</dbReference>
<evidence type="ECO:0000313" key="2">
    <source>
        <dbReference type="Proteomes" id="UP000279275"/>
    </source>
</evidence>
<dbReference type="AlphaFoldDB" id="A0A3M2LK92"/>
<evidence type="ECO:0000313" key="1">
    <source>
        <dbReference type="EMBL" id="RMI35178.1"/>
    </source>
</evidence>
<gene>
    <name evidence="1" type="ORF">EBN03_02430</name>
</gene>
<name>A0A3M2LK92_9NOCA</name>
<keyword evidence="2" id="KW-1185">Reference proteome</keyword>
<organism evidence="1 2">
    <name type="scientific">Nocardia stercoris</name>
    <dbReference type="NCBI Taxonomy" id="2483361"/>
    <lineage>
        <taxon>Bacteria</taxon>
        <taxon>Bacillati</taxon>
        <taxon>Actinomycetota</taxon>
        <taxon>Actinomycetes</taxon>
        <taxon>Mycobacteriales</taxon>
        <taxon>Nocardiaceae</taxon>
        <taxon>Nocardia</taxon>
    </lineage>
</organism>